<gene>
    <name evidence="2" type="ORF">B0T26DRAFT_500948</name>
</gene>
<dbReference type="RefSeq" id="XP_060290341.1">
    <property type="nucleotide sequence ID" value="XM_060435372.1"/>
</dbReference>
<organism evidence="2 3">
    <name type="scientific">Lasiosphaeria miniovina</name>
    <dbReference type="NCBI Taxonomy" id="1954250"/>
    <lineage>
        <taxon>Eukaryota</taxon>
        <taxon>Fungi</taxon>
        <taxon>Dikarya</taxon>
        <taxon>Ascomycota</taxon>
        <taxon>Pezizomycotina</taxon>
        <taxon>Sordariomycetes</taxon>
        <taxon>Sordariomycetidae</taxon>
        <taxon>Sordariales</taxon>
        <taxon>Lasiosphaeriaceae</taxon>
        <taxon>Lasiosphaeria</taxon>
    </lineage>
</organism>
<dbReference type="EMBL" id="JAUIRO010000008">
    <property type="protein sequence ID" value="KAK0703482.1"/>
    <property type="molecule type" value="Genomic_DNA"/>
</dbReference>
<dbReference type="GeneID" id="85318642"/>
<feature type="region of interest" description="Disordered" evidence="1">
    <location>
        <begin position="132"/>
        <end position="151"/>
    </location>
</feature>
<evidence type="ECO:0000313" key="2">
    <source>
        <dbReference type="EMBL" id="KAK0703482.1"/>
    </source>
</evidence>
<proteinExistence type="predicted"/>
<evidence type="ECO:0000256" key="1">
    <source>
        <dbReference type="SAM" id="MobiDB-lite"/>
    </source>
</evidence>
<dbReference type="Proteomes" id="UP001172101">
    <property type="component" value="Unassembled WGS sequence"/>
</dbReference>
<comment type="caution">
    <text evidence="2">The sequence shown here is derived from an EMBL/GenBank/DDBJ whole genome shotgun (WGS) entry which is preliminary data.</text>
</comment>
<dbReference type="AlphaFoldDB" id="A0AA39ZTU6"/>
<evidence type="ECO:0000313" key="3">
    <source>
        <dbReference type="Proteomes" id="UP001172101"/>
    </source>
</evidence>
<sequence length="151" mass="16413">MVCLTVGRSCCCLAEQTETMERNVMIKESVASQLLCLLMRAAMTCLTDGLHARGWTVRVFEAAPSLQGVKQGLGQTRTCPASSGTGTQLVKPRDLEPLLVRTEFLLPRKAGTVPCCAGGSCRLQPTQSRLSRSRCGVSGNRQFRQTRNLPN</sequence>
<protein>
    <submittedName>
        <fullName evidence="2">Uncharacterized protein</fullName>
    </submittedName>
</protein>
<reference evidence="2" key="1">
    <citation type="submission" date="2023-06" db="EMBL/GenBank/DDBJ databases">
        <title>Genome-scale phylogeny and comparative genomics of the fungal order Sordariales.</title>
        <authorList>
            <consortium name="Lawrence Berkeley National Laboratory"/>
            <person name="Hensen N."/>
            <person name="Bonometti L."/>
            <person name="Westerberg I."/>
            <person name="Brannstrom I.O."/>
            <person name="Guillou S."/>
            <person name="Cros-Aarteil S."/>
            <person name="Calhoun S."/>
            <person name="Haridas S."/>
            <person name="Kuo A."/>
            <person name="Mondo S."/>
            <person name="Pangilinan J."/>
            <person name="Riley R."/>
            <person name="LaButti K."/>
            <person name="Andreopoulos B."/>
            <person name="Lipzen A."/>
            <person name="Chen C."/>
            <person name="Yanf M."/>
            <person name="Daum C."/>
            <person name="Ng V."/>
            <person name="Clum A."/>
            <person name="Steindorff A."/>
            <person name="Ohm R."/>
            <person name="Martin F."/>
            <person name="Silar P."/>
            <person name="Natvig D."/>
            <person name="Lalanne C."/>
            <person name="Gautier V."/>
            <person name="Ament-velasquez S.L."/>
            <person name="Kruys A."/>
            <person name="Hutchinson M.I."/>
            <person name="Powell A.J."/>
            <person name="Barry K."/>
            <person name="Miller A.N."/>
            <person name="Grigoriev I.V."/>
            <person name="Debuchy R."/>
            <person name="Gladieux P."/>
            <person name="Thoren M.H."/>
            <person name="Johannesson H."/>
        </authorList>
    </citation>
    <scope>NUCLEOTIDE SEQUENCE</scope>
    <source>
        <strain evidence="2">SMH2392-1A</strain>
    </source>
</reference>
<feature type="compositionally biased region" description="Polar residues" evidence="1">
    <location>
        <begin position="139"/>
        <end position="151"/>
    </location>
</feature>
<name>A0AA39ZTU6_9PEZI</name>
<keyword evidence="3" id="KW-1185">Reference proteome</keyword>
<accession>A0AA39ZTU6</accession>